<keyword evidence="8" id="KW-1185">Reference proteome</keyword>
<keyword evidence="7" id="KW-0436">Ligase</keyword>
<dbReference type="RefSeq" id="WP_353985186.1">
    <property type="nucleotide sequence ID" value="NZ_JBEWLY010000023.1"/>
</dbReference>
<feature type="transmembrane region" description="Helical" evidence="5">
    <location>
        <begin position="352"/>
        <end position="372"/>
    </location>
</feature>
<comment type="caution">
    <text evidence="7">The sequence shown here is derived from an EMBL/GenBank/DDBJ whole genome shotgun (WGS) entry which is preliminary data.</text>
</comment>
<evidence type="ECO:0000256" key="2">
    <source>
        <dbReference type="ARBA" id="ARBA00022692"/>
    </source>
</evidence>
<feature type="transmembrane region" description="Helical" evidence="5">
    <location>
        <begin position="55"/>
        <end position="77"/>
    </location>
</feature>
<evidence type="ECO:0000256" key="3">
    <source>
        <dbReference type="ARBA" id="ARBA00022989"/>
    </source>
</evidence>
<evidence type="ECO:0000256" key="4">
    <source>
        <dbReference type="ARBA" id="ARBA00023136"/>
    </source>
</evidence>
<feature type="transmembrane region" description="Helical" evidence="5">
    <location>
        <begin position="188"/>
        <end position="221"/>
    </location>
</feature>
<feature type="transmembrane region" description="Helical" evidence="5">
    <location>
        <begin position="113"/>
        <end position="135"/>
    </location>
</feature>
<feature type="domain" description="O-antigen ligase-related" evidence="6">
    <location>
        <begin position="194"/>
        <end position="329"/>
    </location>
</feature>
<organism evidence="7 8">
    <name type="scientific">Novosphingobium kalidii</name>
    <dbReference type="NCBI Taxonomy" id="3230299"/>
    <lineage>
        <taxon>Bacteria</taxon>
        <taxon>Pseudomonadati</taxon>
        <taxon>Pseudomonadota</taxon>
        <taxon>Alphaproteobacteria</taxon>
        <taxon>Sphingomonadales</taxon>
        <taxon>Sphingomonadaceae</taxon>
        <taxon>Novosphingobium</taxon>
    </lineage>
</organism>
<evidence type="ECO:0000313" key="7">
    <source>
        <dbReference type="EMBL" id="MET1756697.1"/>
    </source>
</evidence>
<feature type="transmembrane region" description="Helical" evidence="5">
    <location>
        <begin position="20"/>
        <end position="43"/>
    </location>
</feature>
<dbReference type="GO" id="GO:0016874">
    <property type="term" value="F:ligase activity"/>
    <property type="evidence" value="ECO:0007669"/>
    <property type="project" value="UniProtKB-KW"/>
</dbReference>
<dbReference type="Pfam" id="PF04932">
    <property type="entry name" value="Wzy_C"/>
    <property type="match status" value="1"/>
</dbReference>
<comment type="subcellular location">
    <subcellularLocation>
        <location evidence="1">Membrane</location>
        <topology evidence="1">Multi-pass membrane protein</topology>
    </subcellularLocation>
</comment>
<dbReference type="EMBL" id="JBEWLY010000023">
    <property type="protein sequence ID" value="MET1756697.1"/>
    <property type="molecule type" value="Genomic_DNA"/>
</dbReference>
<evidence type="ECO:0000256" key="5">
    <source>
        <dbReference type="SAM" id="Phobius"/>
    </source>
</evidence>
<dbReference type="InterPro" id="IPR007016">
    <property type="entry name" value="O-antigen_ligase-rel_domated"/>
</dbReference>
<accession>A0ABV2D494</accession>
<dbReference type="PANTHER" id="PTHR37422:SF13">
    <property type="entry name" value="LIPOPOLYSACCHARIDE BIOSYNTHESIS PROTEIN PA4999-RELATED"/>
    <property type="match status" value="1"/>
</dbReference>
<dbReference type="Proteomes" id="UP001548713">
    <property type="component" value="Unassembled WGS sequence"/>
</dbReference>
<keyword evidence="4 5" id="KW-0472">Membrane</keyword>
<keyword evidence="3 5" id="KW-1133">Transmembrane helix</keyword>
<dbReference type="InterPro" id="IPR051533">
    <property type="entry name" value="WaaL-like"/>
</dbReference>
<gene>
    <name evidence="7" type="ORF">ABVV53_14730</name>
</gene>
<dbReference type="PANTHER" id="PTHR37422">
    <property type="entry name" value="TEICHURONIC ACID BIOSYNTHESIS PROTEIN TUAE"/>
    <property type="match status" value="1"/>
</dbReference>
<feature type="transmembrane region" description="Helical" evidence="5">
    <location>
        <begin position="321"/>
        <end position="340"/>
    </location>
</feature>
<protein>
    <submittedName>
        <fullName evidence="7">O-antigen ligase family protein</fullName>
    </submittedName>
</protein>
<proteinExistence type="predicted"/>
<evidence type="ECO:0000256" key="1">
    <source>
        <dbReference type="ARBA" id="ARBA00004141"/>
    </source>
</evidence>
<reference evidence="7 8" key="1">
    <citation type="submission" date="2024-07" db="EMBL/GenBank/DDBJ databases">
        <title>Novosphingobium kalidii RD2P27.</title>
        <authorList>
            <person name="Sun J.-Q."/>
        </authorList>
    </citation>
    <scope>NUCLEOTIDE SEQUENCE [LARGE SCALE GENOMIC DNA]</scope>
    <source>
        <strain evidence="7 8">RD2P27</strain>
    </source>
</reference>
<evidence type="ECO:0000259" key="6">
    <source>
        <dbReference type="Pfam" id="PF04932"/>
    </source>
</evidence>
<keyword evidence="2 5" id="KW-0812">Transmembrane</keyword>
<feature type="transmembrane region" description="Helical" evidence="5">
    <location>
        <begin position="228"/>
        <end position="248"/>
    </location>
</feature>
<evidence type="ECO:0000313" key="8">
    <source>
        <dbReference type="Proteomes" id="UP001548713"/>
    </source>
</evidence>
<sequence>MSSVSSRFLAGAVFFSTWNLARLGTINFTLADALVLCSLLILLAQGRITRAPFGALTPFWLGGLLTMLTGLFISTLLNGDPLRWLNVASQYSMAYLGVTMLMMSQDATWTRRVCAVFVLGVTASEAIGVVATFFFTLNDALPYLGDGFISGNGRVGAMAGEPNPNGASVAFAMPMLLYCLRERILPPIAGLCCAVVLVWGLMLSASFTGFAATSVAALITITLFGLRYLVRLLLAVAVAAGIFVASGAPLPATFQDRVGGAVGSADLNQAGTFVNRAELMEEAWHFAEQTAFIGMGVDQYRVISAHDNPVHNLYLLIWNEGGIVAFVGLISMLCLLVVLAGQGFRVRPREGAMALAVVFVFLVYTSSLPHMYSRNWAIPVMLALSTIYGRRVQP</sequence>
<name>A0ABV2D494_9SPHN</name>
<feature type="transmembrane region" description="Helical" evidence="5">
    <location>
        <begin position="83"/>
        <end position="101"/>
    </location>
</feature>